<dbReference type="Pfam" id="PF26640">
    <property type="entry name" value="DUF8212"/>
    <property type="match status" value="1"/>
</dbReference>
<dbReference type="EMBL" id="JABCIY010000096">
    <property type="protein sequence ID" value="KAF7193036.1"/>
    <property type="molecule type" value="Genomic_DNA"/>
</dbReference>
<organism evidence="3 4">
    <name type="scientific">Pseudocercospora fuligena</name>
    <dbReference type="NCBI Taxonomy" id="685502"/>
    <lineage>
        <taxon>Eukaryota</taxon>
        <taxon>Fungi</taxon>
        <taxon>Dikarya</taxon>
        <taxon>Ascomycota</taxon>
        <taxon>Pezizomycotina</taxon>
        <taxon>Dothideomycetes</taxon>
        <taxon>Dothideomycetidae</taxon>
        <taxon>Mycosphaerellales</taxon>
        <taxon>Mycosphaerellaceae</taxon>
        <taxon>Pseudocercospora</taxon>
    </lineage>
</organism>
<dbReference type="AlphaFoldDB" id="A0A8H6RID4"/>
<keyword evidence="4" id="KW-1185">Reference proteome</keyword>
<keyword evidence="1" id="KW-0472">Membrane</keyword>
<gene>
    <name evidence="3" type="ORF">HII31_05597</name>
</gene>
<comment type="caution">
    <text evidence="3">The sequence shown here is derived from an EMBL/GenBank/DDBJ whole genome shotgun (WGS) entry which is preliminary data.</text>
</comment>
<dbReference type="InterPro" id="IPR058525">
    <property type="entry name" value="DUF8212"/>
</dbReference>
<protein>
    <recommendedName>
        <fullName evidence="2">DUF8212 domain-containing protein</fullName>
    </recommendedName>
</protein>
<evidence type="ECO:0000313" key="3">
    <source>
        <dbReference type="EMBL" id="KAF7193036.1"/>
    </source>
</evidence>
<dbReference type="Proteomes" id="UP000660729">
    <property type="component" value="Unassembled WGS sequence"/>
</dbReference>
<keyword evidence="1" id="KW-1133">Transmembrane helix</keyword>
<dbReference type="PANTHER" id="PTHR10622">
    <property type="entry name" value="HET DOMAIN-CONTAINING PROTEIN"/>
    <property type="match status" value="1"/>
</dbReference>
<evidence type="ECO:0000313" key="4">
    <source>
        <dbReference type="Proteomes" id="UP000660729"/>
    </source>
</evidence>
<accession>A0A8H6RID4</accession>
<keyword evidence="1" id="KW-0812">Transmembrane</keyword>
<dbReference type="PANTHER" id="PTHR10622:SF10">
    <property type="entry name" value="HET DOMAIN-CONTAINING PROTEIN"/>
    <property type="match status" value="1"/>
</dbReference>
<sequence length="455" mass="52350">MPMLYGEGHKAFIRLQEEIIRRSTDQTIFAWHGPECQLLAPCPVRFENSSAIVQSAGTNSDTAYELTNLGLKVSLVLLRQRVSNGSSQPNKTEEQVNQNESRDDFERVVFSRRVPKNLRQERFSYYVVLNCHDRTQPAEFLALRVSLQVESQTHVSLLDSHQLHRLRVTRWLECMPSLRATPKEMSKFFEKGAHFPTVRERQDLTILREANKNNDQDSLPIRVVYAERHPSLRLREGYPGSSWNIESMYAEVRPPADGRYARVVLDLSDADGAGIYVFVLIKKHHHSLPQDQPGSFLRAMIAASVQAGRTARQSKSRETLSRDWDVTLYTCDRMSKTPLDKIEHFMNEEFRWSAPLRTRDTLDIRFRYKVSVHADQVPLAQVKDALQLTISTEPHGSLMATLVGSLIVIGIMVIMPLLLLLTFLGVLFLLPFYGMDMLSGELDEFRAYRDRQRYR</sequence>
<name>A0A8H6RID4_9PEZI</name>
<reference evidence="3" key="1">
    <citation type="submission" date="2020-04" db="EMBL/GenBank/DDBJ databases">
        <title>Draft genome resource of the tomato pathogen Pseudocercospora fuligena.</title>
        <authorList>
            <person name="Zaccaron A."/>
        </authorList>
    </citation>
    <scope>NUCLEOTIDE SEQUENCE</scope>
    <source>
        <strain evidence="3">PF001</strain>
    </source>
</reference>
<feature type="transmembrane region" description="Helical" evidence="1">
    <location>
        <begin position="398"/>
        <end position="430"/>
    </location>
</feature>
<feature type="domain" description="DUF8212" evidence="2">
    <location>
        <begin position="10"/>
        <end position="32"/>
    </location>
</feature>
<proteinExistence type="predicted"/>
<evidence type="ECO:0000259" key="2">
    <source>
        <dbReference type="Pfam" id="PF26640"/>
    </source>
</evidence>
<evidence type="ECO:0000256" key="1">
    <source>
        <dbReference type="SAM" id="Phobius"/>
    </source>
</evidence>